<dbReference type="Proteomes" id="UP000672039">
    <property type="component" value="Chromosome"/>
</dbReference>
<evidence type="ECO:0000259" key="8">
    <source>
        <dbReference type="PROSITE" id="PS50234"/>
    </source>
</evidence>
<name>A0ABX7X0V8_9GAMM</name>
<dbReference type="SUPFAM" id="SSF50998">
    <property type="entry name" value="Quinoprotein alcohol dehydrogenase-like"/>
    <property type="match status" value="1"/>
</dbReference>
<proteinExistence type="inferred from homology"/>
<evidence type="ECO:0000256" key="1">
    <source>
        <dbReference type="ARBA" id="ARBA00004561"/>
    </source>
</evidence>
<dbReference type="InterPro" id="IPR011047">
    <property type="entry name" value="Quinoprotein_ADH-like_sf"/>
</dbReference>
<evidence type="ECO:0000256" key="5">
    <source>
        <dbReference type="ARBA" id="ARBA00022837"/>
    </source>
</evidence>
<comment type="subcellular location">
    <subcellularLocation>
        <location evidence="1">Fimbrium</location>
    </subcellularLocation>
</comment>
<dbReference type="InterPro" id="IPR002035">
    <property type="entry name" value="VWF_A"/>
</dbReference>
<keyword evidence="4" id="KW-0479">Metal-binding</keyword>
<dbReference type="Gene3D" id="3.40.50.410">
    <property type="entry name" value="von Willebrand factor, type A domain"/>
    <property type="match status" value="2"/>
</dbReference>
<dbReference type="Pfam" id="PF05567">
    <property type="entry name" value="T4P_PilY1"/>
    <property type="match status" value="1"/>
</dbReference>
<sequence length="1266" mass="136446">MKNKHHLMGWLLLAAALLPVSVVMADETEIYFADKSGEVSPNVLFLIDGSGSMSQTVTGSDSRMDVLKSSFKNVMDNAPANLNVGLMHYANHGLGNDYWWSSIKGVNFPVSPIDSEIGSSTDGGAGMTAADENLYKLSGAQPPLTTPVRSFLSSVVESWSADGYTPIVDSMYEAARYYRGDQVGWGMGLPTLGWSAHPLTYENSISCTAYQTASGGTSATPPASPNNPTCVKEWGQCNGEILPATCQAQTYNACCDDPADPNDGWVSTGGDGSGYCVNENYSCSSTITTCENRVCTAYDTSVDLSYKSPIKHSCQANYLVLMSDGKPEYPYYPGVNPPEVDGTLYYPPSSERYPGGTGYAADKSSEIKVNPRLEDYMGLANCVDGSDPTINYNSGTCGPELAHWLATTDQDGDSSNGDQVVKTYTVGFALNADPSDKGEEYLQLLANKGKGEYFPAGNEDELSDAFKSILNSISKAASSFSSPTYTVDTNNMLAHSDEVYIPVFDRDNKPVWSGNLKKFARTTDGKLVGEPIVRDPLTNAITSGTPIVNAQGEFLDSADDLWGPVSGTDVASGGAASALPAPAARKLYTDISTDVNLTATANALNAANTHLTDGLLLGLPDVAGQVVKYWLPDVDGDGTSCLGYYYDCAGTKHNVLGDYSTKAGCVTIADVAITCPTTDYLTDSARKQLLDFVRGDADPDPAVTTPRQHMGDMLNSKPLVVDYGDGEQRIFAATNEGFLHSIDTTDGEEQWAFMPKDLLPNIKTFMENLPSKDHVYGIDGPLTLWSYDKNHDGEIKSTDGDKRVLFFGLRRGGKAYYALDVTLPDAPKILWKKENAPGADDPAWYELGETWSKPSLAKMRIGSATSSEVRDVVVFGAGYDALKDEENVATRQPDQVGSDVMIVDALTGELLWSLQRDLFNNSALSNPIKDSIPGDIRVMDMDRNGALDRLYFADTGGNVWRVDMDHDLRDSDPDMYNYDDAILTKMAELGTGGDYGTDSRKFFYEPDVALIQYNGKVLMTIAIGSGYRTHPLNTNTNNRFYVLMDPNVYNEPATTGDHAFTKITNADLINARGTLGSAGSFEGANDSLLTTNYKGWYYSFDNTGEKVLAPAISFLNKVVFTTFAPVDESGNAASDDPCIVPPNSARAYVLDLFKGTAVADLDRTSTTTASNSTDGKDDFVVAGVNEILDAAKIVFRMPAASDGGVCTEGDCQQTVEIRVGKMEMPVMDAANSDNANTGISVQDIAGKTDLTDIMPRMFWLDHNVSD</sequence>
<feature type="domain" description="VWFA" evidence="8">
    <location>
        <begin position="42"/>
        <end position="193"/>
    </location>
</feature>
<organism evidence="9 10">
    <name type="scientific">Thiothrix litoralis</name>
    <dbReference type="NCBI Taxonomy" id="2891210"/>
    <lineage>
        <taxon>Bacteria</taxon>
        <taxon>Pseudomonadati</taxon>
        <taxon>Pseudomonadota</taxon>
        <taxon>Gammaproteobacteria</taxon>
        <taxon>Thiotrichales</taxon>
        <taxon>Thiotrichaceae</taxon>
        <taxon>Thiothrix</taxon>
    </lineage>
</organism>
<dbReference type="InterPro" id="IPR036465">
    <property type="entry name" value="vWFA_dom_sf"/>
</dbReference>
<dbReference type="SUPFAM" id="SSF53300">
    <property type="entry name" value="vWA-like"/>
    <property type="match status" value="1"/>
</dbReference>
<comment type="similarity">
    <text evidence="2">Belongs to the PilY1 family.</text>
</comment>
<keyword evidence="3" id="KW-1029">Fimbrium biogenesis</keyword>
<dbReference type="PROSITE" id="PS50234">
    <property type="entry name" value="VWFA"/>
    <property type="match status" value="1"/>
</dbReference>
<dbReference type="RefSeq" id="WP_210223108.1">
    <property type="nucleotide sequence ID" value="NZ_CP072801.1"/>
</dbReference>
<evidence type="ECO:0000256" key="6">
    <source>
        <dbReference type="ARBA" id="ARBA00023263"/>
    </source>
</evidence>
<evidence type="ECO:0000256" key="2">
    <source>
        <dbReference type="ARBA" id="ARBA00008387"/>
    </source>
</evidence>
<accession>A0ABX7X0V8</accession>
<evidence type="ECO:0000313" key="10">
    <source>
        <dbReference type="Proteomes" id="UP000672039"/>
    </source>
</evidence>
<keyword evidence="6" id="KW-0281">Fimbrium</keyword>
<keyword evidence="10" id="KW-1185">Reference proteome</keyword>
<evidence type="ECO:0000256" key="4">
    <source>
        <dbReference type="ARBA" id="ARBA00022723"/>
    </source>
</evidence>
<dbReference type="InterPro" id="IPR008707">
    <property type="entry name" value="B-propeller_PilY1"/>
</dbReference>
<feature type="signal peptide" evidence="7">
    <location>
        <begin position="1"/>
        <end position="25"/>
    </location>
</feature>
<protein>
    <recommendedName>
        <fullName evidence="8">VWFA domain-containing protein</fullName>
    </recommendedName>
</protein>
<feature type="chain" id="PRO_5045069196" description="VWFA domain-containing protein" evidence="7">
    <location>
        <begin position="26"/>
        <end position="1266"/>
    </location>
</feature>
<dbReference type="EMBL" id="CP072801">
    <property type="protein sequence ID" value="QTR46785.1"/>
    <property type="molecule type" value="Genomic_DNA"/>
</dbReference>
<evidence type="ECO:0000256" key="7">
    <source>
        <dbReference type="SAM" id="SignalP"/>
    </source>
</evidence>
<keyword evidence="7" id="KW-0732">Signal</keyword>
<gene>
    <name evidence="9" type="ORF">J9253_02195</name>
</gene>
<evidence type="ECO:0000256" key="3">
    <source>
        <dbReference type="ARBA" id="ARBA00022558"/>
    </source>
</evidence>
<keyword evidence="5" id="KW-0106">Calcium</keyword>
<evidence type="ECO:0000313" key="9">
    <source>
        <dbReference type="EMBL" id="QTR46785.1"/>
    </source>
</evidence>
<reference evidence="9 10" key="1">
    <citation type="submission" date="2021-04" db="EMBL/GenBank/DDBJ databases">
        <title>Genomics, taxonomy and metabolism of representatives of sulfur bacteria of the genus Thiothrix: Thiothrix fructosivorans QT, Thiothrix unzii A1T and three new species, Thiothrix subterranea sp. nov., Thiothrix litoralis sp. nov. and 'Candidatus Thiothrix anitrata' sp. nov.</title>
        <authorList>
            <person name="Ravin N.V."/>
            <person name="Smolyakov D."/>
            <person name="Rudenko T.S."/>
            <person name="Mardanov A.V."/>
            <person name="Beletsky A.V."/>
            <person name="Markov N.D."/>
            <person name="Fomenkov A.I."/>
            <person name="Roberts R.J."/>
            <person name="Karnachuk O.V."/>
            <person name="Novikov A."/>
            <person name="Grabovich M.Y."/>
        </authorList>
    </citation>
    <scope>NUCLEOTIDE SEQUENCE [LARGE SCALE GENOMIC DNA]</scope>
    <source>
        <strain evidence="9 10">AS</strain>
    </source>
</reference>